<accession>A0AB34J510</accession>
<gene>
    <name evidence="3" type="ORF">AB1Y20_006418</name>
    <name evidence="2" type="ORF">AB1Y20_016967</name>
</gene>
<dbReference type="EMBL" id="JBGBPQ010000032">
    <property type="protein sequence ID" value="KAL1495607.1"/>
    <property type="molecule type" value="Genomic_DNA"/>
</dbReference>
<dbReference type="EMBL" id="JBGBPQ010000014">
    <property type="protein sequence ID" value="KAL1511626.1"/>
    <property type="molecule type" value="Genomic_DNA"/>
</dbReference>
<feature type="region of interest" description="Disordered" evidence="1">
    <location>
        <begin position="34"/>
        <end position="55"/>
    </location>
</feature>
<protein>
    <submittedName>
        <fullName evidence="3">Uncharacterized protein</fullName>
    </submittedName>
</protein>
<dbReference type="Proteomes" id="UP001515480">
    <property type="component" value="Unassembled WGS sequence"/>
</dbReference>
<dbReference type="AlphaFoldDB" id="A0AB34J510"/>
<sequence>MSHDEDDGQSVQGYLVIENPRGASDSFLARRLGRSQPTVHPETMARDGAPSAEGASRPALLRYDYFQTEMCGPHLGGLPPKLRRAPPRHLRAAGVSAATWAAWMERLAAVQAAEPYPAVGVMPAYAAQCFFLGDLGLGPQLIFNSLACCDGYSFWCKEYQQGMREWLEMVNRELPSPMYAKIISYRICGTWAWVLEIATTEAAAAQLREKAIFIDAVPWGNFRGGDHKEYCPPGARAMYGRYA</sequence>
<evidence type="ECO:0000313" key="3">
    <source>
        <dbReference type="EMBL" id="KAL1511626.1"/>
    </source>
</evidence>
<reference evidence="3 4" key="1">
    <citation type="journal article" date="2024" name="Science">
        <title>Giant polyketide synthase enzymes in the biosynthesis of giant marine polyether toxins.</title>
        <authorList>
            <person name="Fallon T.R."/>
            <person name="Shende V.V."/>
            <person name="Wierzbicki I.H."/>
            <person name="Pendleton A.L."/>
            <person name="Watervoot N.F."/>
            <person name="Auber R.P."/>
            <person name="Gonzalez D.J."/>
            <person name="Wisecaver J.H."/>
            <person name="Moore B.S."/>
        </authorList>
    </citation>
    <scope>NUCLEOTIDE SEQUENCE [LARGE SCALE GENOMIC DNA]</scope>
    <source>
        <strain evidence="3 4">12B1</strain>
    </source>
</reference>
<evidence type="ECO:0000256" key="1">
    <source>
        <dbReference type="SAM" id="MobiDB-lite"/>
    </source>
</evidence>
<organism evidence="3 4">
    <name type="scientific">Prymnesium parvum</name>
    <name type="common">Toxic golden alga</name>
    <dbReference type="NCBI Taxonomy" id="97485"/>
    <lineage>
        <taxon>Eukaryota</taxon>
        <taxon>Haptista</taxon>
        <taxon>Haptophyta</taxon>
        <taxon>Prymnesiophyceae</taxon>
        <taxon>Prymnesiales</taxon>
        <taxon>Prymnesiaceae</taxon>
        <taxon>Prymnesium</taxon>
    </lineage>
</organism>
<evidence type="ECO:0000313" key="4">
    <source>
        <dbReference type="Proteomes" id="UP001515480"/>
    </source>
</evidence>
<proteinExistence type="predicted"/>
<name>A0AB34J510_PRYPA</name>
<keyword evidence="4" id="KW-1185">Reference proteome</keyword>
<comment type="caution">
    <text evidence="3">The sequence shown here is derived from an EMBL/GenBank/DDBJ whole genome shotgun (WGS) entry which is preliminary data.</text>
</comment>
<evidence type="ECO:0000313" key="2">
    <source>
        <dbReference type="EMBL" id="KAL1495607.1"/>
    </source>
</evidence>